<feature type="non-terminal residue" evidence="1">
    <location>
        <position position="55"/>
    </location>
</feature>
<accession>A0A9P6MTA5</accession>
<reference evidence="1" key="1">
    <citation type="journal article" date="2020" name="Fungal Divers.">
        <title>Resolving the Mortierellaceae phylogeny through synthesis of multi-gene phylogenetics and phylogenomics.</title>
        <authorList>
            <person name="Vandepol N."/>
            <person name="Liber J."/>
            <person name="Desiro A."/>
            <person name="Na H."/>
            <person name="Kennedy M."/>
            <person name="Barry K."/>
            <person name="Grigoriev I.V."/>
            <person name="Miller A.N."/>
            <person name="O'Donnell K."/>
            <person name="Stajich J.E."/>
            <person name="Bonito G."/>
        </authorList>
    </citation>
    <scope>NUCLEOTIDE SEQUENCE</scope>
    <source>
        <strain evidence="1">NRRL 2769</strain>
    </source>
</reference>
<dbReference type="AlphaFoldDB" id="A0A9P6MTA5"/>
<protein>
    <submittedName>
        <fullName evidence="1">Uncharacterized protein</fullName>
    </submittedName>
</protein>
<comment type="caution">
    <text evidence="1">The sequence shown here is derived from an EMBL/GenBank/DDBJ whole genome shotgun (WGS) entry which is preliminary data.</text>
</comment>
<proteinExistence type="predicted"/>
<organism evidence="1 2">
    <name type="scientific">Entomortierella chlamydospora</name>
    <dbReference type="NCBI Taxonomy" id="101097"/>
    <lineage>
        <taxon>Eukaryota</taxon>
        <taxon>Fungi</taxon>
        <taxon>Fungi incertae sedis</taxon>
        <taxon>Mucoromycota</taxon>
        <taxon>Mortierellomycotina</taxon>
        <taxon>Mortierellomycetes</taxon>
        <taxon>Mortierellales</taxon>
        <taxon>Mortierellaceae</taxon>
        <taxon>Entomortierella</taxon>
    </lineage>
</organism>
<sequence>MAAQNMTDEAALFTTYGGGWKPPMGCHELLVLFRPRCLVASAGSTTITASVGSRE</sequence>
<evidence type="ECO:0000313" key="2">
    <source>
        <dbReference type="Proteomes" id="UP000703661"/>
    </source>
</evidence>
<dbReference type="EMBL" id="JAAAID010000964">
    <property type="protein sequence ID" value="KAG0012580.1"/>
    <property type="molecule type" value="Genomic_DNA"/>
</dbReference>
<evidence type="ECO:0000313" key="1">
    <source>
        <dbReference type="EMBL" id="KAG0012580.1"/>
    </source>
</evidence>
<keyword evidence="2" id="KW-1185">Reference proteome</keyword>
<gene>
    <name evidence="1" type="ORF">BGZ80_011650</name>
</gene>
<dbReference type="Proteomes" id="UP000703661">
    <property type="component" value="Unassembled WGS sequence"/>
</dbReference>
<name>A0A9P6MTA5_9FUNG</name>